<organism evidence="1 2">
    <name type="scientific">Racocetra fulgida</name>
    <dbReference type="NCBI Taxonomy" id="60492"/>
    <lineage>
        <taxon>Eukaryota</taxon>
        <taxon>Fungi</taxon>
        <taxon>Fungi incertae sedis</taxon>
        <taxon>Mucoromycota</taxon>
        <taxon>Glomeromycotina</taxon>
        <taxon>Glomeromycetes</taxon>
        <taxon>Diversisporales</taxon>
        <taxon>Gigasporaceae</taxon>
        <taxon>Racocetra</taxon>
    </lineage>
</organism>
<dbReference type="OrthoDB" id="2414320at2759"/>
<dbReference type="Proteomes" id="UP000789396">
    <property type="component" value="Unassembled WGS sequence"/>
</dbReference>
<keyword evidence="2" id="KW-1185">Reference proteome</keyword>
<accession>A0A9N9IWP2</accession>
<dbReference type="AlphaFoldDB" id="A0A9N9IWP2"/>
<gene>
    <name evidence="1" type="ORF">RFULGI_LOCUS13818</name>
</gene>
<evidence type="ECO:0000313" key="1">
    <source>
        <dbReference type="EMBL" id="CAG8754096.1"/>
    </source>
</evidence>
<feature type="non-terminal residue" evidence="1">
    <location>
        <position position="1"/>
    </location>
</feature>
<dbReference type="EMBL" id="CAJVPZ010037686">
    <property type="protein sequence ID" value="CAG8754096.1"/>
    <property type="molecule type" value="Genomic_DNA"/>
</dbReference>
<protein>
    <submittedName>
        <fullName evidence="1">2403_t:CDS:1</fullName>
    </submittedName>
</protein>
<reference evidence="1" key="1">
    <citation type="submission" date="2021-06" db="EMBL/GenBank/DDBJ databases">
        <authorList>
            <person name="Kallberg Y."/>
            <person name="Tangrot J."/>
            <person name="Rosling A."/>
        </authorList>
    </citation>
    <scope>NUCLEOTIDE SEQUENCE</scope>
    <source>
        <strain evidence="1">IN212</strain>
    </source>
</reference>
<evidence type="ECO:0000313" key="2">
    <source>
        <dbReference type="Proteomes" id="UP000789396"/>
    </source>
</evidence>
<sequence>IISETLYEIESNLTFKDLLCLADNKYKSNKIVRVEVHCSGSNQYHFHASGVDGSLHAFESSNSPLDAFGNNENAFNLMMNKAQERKLPVQKDNNNKRNQLHNDLINSLSKMNCGWFNGNKATIGEVFLNKLTTLIWYIDEHHSKFFDRSLYFPNFIKELAPYTNNQFYKKGSHHKKGMLERDKLELYINAINESLDQLWASSTSWRPFITQVHQFISTIQKYIEYLENVNKSGIITRNAMNPARNSIDNSTVELKSECYFSEVKEQYQELATIIKNSNDYEVISIDKYLPSNRNQKYNFITNLALDTTIMLYRYYHRNYLGSLNFVWRIPTNPNIRSENLQAQAIISIQNKLPQYFTRAMRKNIFAKYSLLSKITPHVLSLLQHDLTGDVSALENSQSKELDEHLRLMLEIGDSDILVDLRINNGFK</sequence>
<feature type="non-terminal residue" evidence="1">
    <location>
        <position position="427"/>
    </location>
</feature>
<comment type="caution">
    <text evidence="1">The sequence shown here is derived from an EMBL/GenBank/DDBJ whole genome shotgun (WGS) entry which is preliminary data.</text>
</comment>
<proteinExistence type="predicted"/>
<name>A0A9N9IWP2_9GLOM</name>